<evidence type="ECO:0000256" key="1">
    <source>
        <dbReference type="PROSITE-ProRule" id="PRU00169"/>
    </source>
</evidence>
<dbReference type="SUPFAM" id="SSF52172">
    <property type="entry name" value="CheY-like"/>
    <property type="match status" value="1"/>
</dbReference>
<dbReference type="EMBL" id="LT629792">
    <property type="protein sequence ID" value="SDT92316.1"/>
    <property type="molecule type" value="Genomic_DNA"/>
</dbReference>
<evidence type="ECO:0000313" key="4">
    <source>
        <dbReference type="Proteomes" id="UP000198976"/>
    </source>
</evidence>
<keyword evidence="1" id="KW-0597">Phosphoprotein</keyword>
<name>A0ABY0V719_9ACTO</name>
<reference evidence="3 4" key="1">
    <citation type="submission" date="2016-10" db="EMBL/GenBank/DDBJ databases">
        <authorList>
            <person name="Varghese N."/>
            <person name="Submissions S."/>
        </authorList>
    </citation>
    <scope>NUCLEOTIDE SEQUENCE [LARGE SCALE GENOMIC DNA]</scope>
    <source>
        <strain evidence="3 4">DSM 9169</strain>
    </source>
</reference>
<gene>
    <name evidence="3" type="ORF">SAMN04489714_0930</name>
</gene>
<proteinExistence type="predicted"/>
<dbReference type="RefSeq" id="WP_092648508.1">
    <property type="nucleotide sequence ID" value="NZ_LT629792.1"/>
</dbReference>
<dbReference type="Gene3D" id="3.40.50.2300">
    <property type="match status" value="1"/>
</dbReference>
<dbReference type="InterPro" id="IPR011006">
    <property type="entry name" value="CheY-like_superfamily"/>
</dbReference>
<evidence type="ECO:0000313" key="3">
    <source>
        <dbReference type="EMBL" id="SDT92316.1"/>
    </source>
</evidence>
<protein>
    <submittedName>
        <fullName evidence="3">Response regulator receiver domain-containing protein</fullName>
    </submittedName>
</protein>
<dbReference type="InterPro" id="IPR001789">
    <property type="entry name" value="Sig_transdc_resp-reg_receiver"/>
</dbReference>
<evidence type="ECO:0000259" key="2">
    <source>
        <dbReference type="PROSITE" id="PS50110"/>
    </source>
</evidence>
<sequence>MTEQNVNVLVFSDDVDTRKAVITGAGVRPGRDTPTVTYVEAATAFGAVEAVKDSEFAALILDGETEKEGGMAVAKRLLTTMDNVPPIIMITARQQDDWLAQWSGAAATVPEPIDPIVLQETLARLLQE</sequence>
<organism evidence="3 4">
    <name type="scientific">Schaalia radingae</name>
    <dbReference type="NCBI Taxonomy" id="131110"/>
    <lineage>
        <taxon>Bacteria</taxon>
        <taxon>Bacillati</taxon>
        <taxon>Actinomycetota</taxon>
        <taxon>Actinomycetes</taxon>
        <taxon>Actinomycetales</taxon>
        <taxon>Actinomycetaceae</taxon>
        <taxon>Schaalia</taxon>
    </lineage>
</organism>
<feature type="modified residue" description="4-aspartylphosphate" evidence="1">
    <location>
        <position position="62"/>
    </location>
</feature>
<accession>A0ABY0V719</accession>
<feature type="domain" description="Response regulatory" evidence="2">
    <location>
        <begin position="7"/>
        <end position="126"/>
    </location>
</feature>
<dbReference type="PROSITE" id="PS50110">
    <property type="entry name" value="RESPONSE_REGULATORY"/>
    <property type="match status" value="1"/>
</dbReference>
<keyword evidence="4" id="KW-1185">Reference proteome</keyword>
<dbReference type="Proteomes" id="UP000198976">
    <property type="component" value="Chromosome I"/>
</dbReference>